<dbReference type="GO" id="GO:0005096">
    <property type="term" value="F:GTPase activator activity"/>
    <property type="evidence" value="ECO:0007669"/>
    <property type="project" value="InterPro"/>
</dbReference>
<dbReference type="InterPro" id="IPR004148">
    <property type="entry name" value="BAR_dom"/>
</dbReference>
<accession>A0A1S3XI68</accession>
<reference evidence="4" key="1">
    <citation type="submission" date="2025-08" db="UniProtKB">
        <authorList>
            <consortium name="RefSeq"/>
        </authorList>
    </citation>
    <scope>IDENTIFICATION</scope>
</reference>
<dbReference type="SUPFAM" id="SSF103657">
    <property type="entry name" value="BAR/IMD domain-like"/>
    <property type="match status" value="1"/>
</dbReference>
<evidence type="ECO:0000313" key="4">
    <source>
        <dbReference type="RefSeq" id="XP_016439377.1"/>
    </source>
</evidence>
<dbReference type="Gene3D" id="1.20.1270.60">
    <property type="entry name" value="Arfaptin homology (AH) domain/BAR domain"/>
    <property type="match status" value="1"/>
</dbReference>
<evidence type="ECO:0000256" key="2">
    <source>
        <dbReference type="ARBA" id="ARBA00022833"/>
    </source>
</evidence>
<dbReference type="GO" id="GO:0005737">
    <property type="term" value="C:cytoplasm"/>
    <property type="evidence" value="ECO:0007669"/>
    <property type="project" value="InterPro"/>
</dbReference>
<proteinExistence type="predicted"/>
<dbReference type="RefSeq" id="XP_016439377.1">
    <property type="nucleotide sequence ID" value="XM_016583891.1"/>
</dbReference>
<keyword evidence="2" id="KW-0862">Zinc</keyword>
<sequence>MSLEIDVKSYTKAVRSTFLGEAHNGDIIFAESLEAFGGGLDDPLSVSLGGPIITKFITALRELATYKELIRSQVEHVLVDRVSQFLSVDLQDVKESRRRFDKAASTYDQTRERFASLKKNARDEVVAEIEEVSPFSEKGSLCGLFILMSLSFSLT</sequence>
<dbReference type="GO" id="GO:0046872">
    <property type="term" value="F:metal ion binding"/>
    <property type="evidence" value="ECO:0007669"/>
    <property type="project" value="UniProtKB-KW"/>
</dbReference>
<dbReference type="Pfam" id="PF16746">
    <property type="entry name" value="BAR_3"/>
    <property type="match status" value="1"/>
</dbReference>
<feature type="domain" description="BAR" evidence="3">
    <location>
        <begin position="52"/>
        <end position="130"/>
    </location>
</feature>
<name>A0A1S3XI68_TOBAC</name>
<organism evidence="4">
    <name type="scientific">Nicotiana tabacum</name>
    <name type="common">Common tobacco</name>
    <dbReference type="NCBI Taxonomy" id="4097"/>
    <lineage>
        <taxon>Eukaryota</taxon>
        <taxon>Viridiplantae</taxon>
        <taxon>Streptophyta</taxon>
        <taxon>Embryophyta</taxon>
        <taxon>Tracheophyta</taxon>
        <taxon>Spermatophyta</taxon>
        <taxon>Magnoliopsida</taxon>
        <taxon>eudicotyledons</taxon>
        <taxon>Gunneridae</taxon>
        <taxon>Pentapetalae</taxon>
        <taxon>asterids</taxon>
        <taxon>lamiids</taxon>
        <taxon>Solanales</taxon>
        <taxon>Solanaceae</taxon>
        <taxon>Nicotianoideae</taxon>
        <taxon>Nicotianeae</taxon>
        <taxon>Nicotiana</taxon>
    </lineage>
</organism>
<gene>
    <name evidence="4" type="primary">LOC107765265</name>
</gene>
<dbReference type="PANTHER" id="PTHR23180">
    <property type="entry name" value="CENTAURIN/ARF"/>
    <property type="match status" value="1"/>
</dbReference>
<dbReference type="PANTHER" id="PTHR23180:SF244">
    <property type="entry name" value="ADP-RIBOSYLATION FACTOR GTPASE-ACTIVATING PROTEIN AGD2"/>
    <property type="match status" value="1"/>
</dbReference>
<protein>
    <submittedName>
        <fullName evidence="4">ADP-ribosylation factor GTPase-activating protein AGD4-like isoform X2</fullName>
    </submittedName>
</protein>
<dbReference type="InterPro" id="IPR027267">
    <property type="entry name" value="AH/BAR_dom_sf"/>
</dbReference>
<dbReference type="AlphaFoldDB" id="A0A1S3XI68"/>
<evidence type="ECO:0000259" key="3">
    <source>
        <dbReference type="Pfam" id="PF16746"/>
    </source>
</evidence>
<dbReference type="InterPro" id="IPR045258">
    <property type="entry name" value="ACAP1/2/3-like"/>
</dbReference>
<evidence type="ECO:0000256" key="1">
    <source>
        <dbReference type="ARBA" id="ARBA00022723"/>
    </source>
</evidence>
<keyword evidence="1" id="KW-0479">Metal-binding</keyword>
<dbReference type="OrthoDB" id="194358at2759"/>